<organism evidence="2 3">
    <name type="scientific">Claviceps aff. purpurea</name>
    <dbReference type="NCBI Taxonomy" id="1967640"/>
    <lineage>
        <taxon>Eukaryota</taxon>
        <taxon>Fungi</taxon>
        <taxon>Dikarya</taxon>
        <taxon>Ascomycota</taxon>
        <taxon>Pezizomycotina</taxon>
        <taxon>Sordariomycetes</taxon>
        <taxon>Hypocreomycetidae</taxon>
        <taxon>Hypocreales</taxon>
        <taxon>Clavicipitaceae</taxon>
        <taxon>Claviceps</taxon>
    </lineage>
</organism>
<dbReference type="Gene3D" id="2.40.128.680">
    <property type="match status" value="1"/>
</dbReference>
<proteinExistence type="predicted"/>
<reference evidence="2 3" key="1">
    <citation type="journal article" date="2020" name="bioRxiv">
        <title>Whole genome comparisons of ergot fungi reveals the divergence and evolution of species within the genus Claviceps are the result of varying mechanisms driving genome evolution and host range expansion.</title>
        <authorList>
            <person name="Wyka S.A."/>
            <person name="Mondo S.J."/>
            <person name="Liu M."/>
            <person name="Dettman J."/>
            <person name="Nalam V."/>
            <person name="Broders K.D."/>
        </authorList>
    </citation>
    <scope>NUCLEOTIDE SEQUENCE [LARGE SCALE GENOMIC DNA]</scope>
    <source>
        <strain evidence="2 3">Clav52</strain>
    </source>
</reference>
<dbReference type="InterPro" id="IPR013924">
    <property type="entry name" value="RNase_H2_suC"/>
</dbReference>
<protein>
    <submittedName>
        <fullName evidence="2">Uncharacterized protein</fullName>
    </submittedName>
</protein>
<comment type="caution">
    <text evidence="2">The sequence shown here is derived from an EMBL/GenBank/DDBJ whole genome shotgun (WGS) entry which is preliminary data.</text>
</comment>
<dbReference type="GO" id="GO:0032299">
    <property type="term" value="C:ribonuclease H2 complex"/>
    <property type="evidence" value="ECO:0007669"/>
    <property type="project" value="InterPro"/>
</dbReference>
<feature type="region of interest" description="Disordered" evidence="1">
    <location>
        <begin position="77"/>
        <end position="99"/>
    </location>
</feature>
<dbReference type="CDD" id="cd09271">
    <property type="entry name" value="RNase_H2-C"/>
    <property type="match status" value="1"/>
</dbReference>
<evidence type="ECO:0000313" key="2">
    <source>
        <dbReference type="EMBL" id="KAG6284162.1"/>
    </source>
</evidence>
<dbReference type="Proteomes" id="UP000707071">
    <property type="component" value="Unassembled WGS sequence"/>
</dbReference>
<accession>A0A9P7Q9P3</accession>
<dbReference type="EMBL" id="SRRH01000945">
    <property type="protein sequence ID" value="KAG6284162.1"/>
    <property type="molecule type" value="Genomic_DNA"/>
</dbReference>
<evidence type="ECO:0000256" key="1">
    <source>
        <dbReference type="SAM" id="MobiDB-lite"/>
    </source>
</evidence>
<keyword evidence="3" id="KW-1185">Reference proteome</keyword>
<dbReference type="PANTHER" id="PTHR47204:SF1">
    <property type="entry name" value="RIBONUCLEASE H2 SUBUNIT C"/>
    <property type="match status" value="1"/>
</dbReference>
<dbReference type="Pfam" id="PF08615">
    <property type="entry name" value="RNase_H2_suC"/>
    <property type="match status" value="1"/>
</dbReference>
<evidence type="ECO:0000313" key="3">
    <source>
        <dbReference type="Proteomes" id="UP000707071"/>
    </source>
</evidence>
<dbReference type="AlphaFoldDB" id="A0A9P7Q9P3"/>
<dbReference type="PANTHER" id="PTHR47204">
    <property type="entry name" value="OS02G0168900 PROTEIN"/>
    <property type="match status" value="1"/>
</dbReference>
<name>A0A9P7Q9P3_9HYPO</name>
<dbReference type="GO" id="GO:0006401">
    <property type="term" value="P:RNA catabolic process"/>
    <property type="evidence" value="ECO:0007669"/>
    <property type="project" value="InterPro"/>
</dbReference>
<gene>
    <name evidence="2" type="ORF">E4U09_008187</name>
</gene>
<sequence>MMSISGKKASNRPSVVNLLPCGIHHDGYTGDTANLWNPITLSNEDQTAYFRGRKLIGKCARLPEKYEGAIVRIENEGERRKKNSSEISSVKNDPDAELPAGESIHITSTFNEICTWTQGSISSDFDQYAKCVDEWFSIADRVSFLNPLCSDVS</sequence>